<dbReference type="Proteomes" id="UP000630086">
    <property type="component" value="Unassembled WGS sequence"/>
</dbReference>
<evidence type="ECO:0008006" key="3">
    <source>
        <dbReference type="Google" id="ProtNLM"/>
    </source>
</evidence>
<name>A0A2X0PGS9_LACHE</name>
<evidence type="ECO:0000313" key="1">
    <source>
        <dbReference type="EMBL" id="GFP14310.1"/>
    </source>
</evidence>
<evidence type="ECO:0000313" key="2">
    <source>
        <dbReference type="EMBL" id="SPB25709.1"/>
    </source>
</evidence>
<dbReference type="EMBL" id="BLYV01000450">
    <property type="protein sequence ID" value="GFP14310.1"/>
    <property type="molecule type" value="Genomic_DNA"/>
</dbReference>
<accession>A0A2X0PGS9</accession>
<gene>
    <name evidence="2" type="ORF">BDKNPLJD_01602</name>
    <name evidence="1" type="ORF">LHEJCM1062_21820</name>
</gene>
<proteinExistence type="predicted"/>
<sequence>MRNLKVTKAIGSCESNHRKYTYRVKGQGKYWSEAGAEGMLRILTCIKNRDLEQWLNSDFEAGKLISLGHKKLLAATRDSLKRRHEDSPSLIFGHFKFRSSWPFCLTLSVALQF</sequence>
<reference evidence="2" key="1">
    <citation type="submission" date="2018-01" db="EMBL/GenBank/DDBJ databases">
        <authorList>
            <person name="Gaut B.S."/>
            <person name="Morton B.R."/>
            <person name="Clegg M.T."/>
            <person name="Duvall M.R."/>
        </authorList>
    </citation>
    <scope>NUCLEOTIDE SEQUENCE</scope>
    <source>
        <strain evidence="2">Lactobacillus helveticus</strain>
    </source>
</reference>
<reference evidence="1" key="2">
    <citation type="submission" date="2020-07" db="EMBL/GenBank/DDBJ databases">
        <title>Draft genome sequence of Lactobacillus helveticus strain JCM 1062.</title>
        <authorList>
            <person name="Endo A."/>
            <person name="Maeno S."/>
            <person name="Kido Y."/>
        </authorList>
    </citation>
    <scope>NUCLEOTIDE SEQUENCE</scope>
    <source>
        <strain evidence="1">JCM 1062</strain>
    </source>
</reference>
<protein>
    <recommendedName>
        <fullName evidence="3">Transposase</fullName>
    </recommendedName>
</protein>
<dbReference type="EMBL" id="OGTV01000080">
    <property type="protein sequence ID" value="SPB25709.1"/>
    <property type="molecule type" value="Genomic_DNA"/>
</dbReference>
<dbReference type="AlphaFoldDB" id="A0A2X0PGS9"/>
<organism evidence="2">
    <name type="scientific">Lactobacillus helveticus</name>
    <name type="common">Lactobacillus suntoryeus</name>
    <dbReference type="NCBI Taxonomy" id="1587"/>
    <lineage>
        <taxon>Bacteria</taxon>
        <taxon>Bacillati</taxon>
        <taxon>Bacillota</taxon>
        <taxon>Bacilli</taxon>
        <taxon>Lactobacillales</taxon>
        <taxon>Lactobacillaceae</taxon>
        <taxon>Lactobacillus</taxon>
    </lineage>
</organism>